<reference evidence="6 7" key="1">
    <citation type="journal article" date="2017" name="Int. J. Syst. Evol. Microbiol.">
        <title>Pseudokineococcus basanitobsidens sp. nov., isolated from volcanic rock.</title>
        <authorList>
            <person name="Lee D.W."/>
            <person name="Park M.Y."/>
            <person name="Kim J.J."/>
            <person name="Kim B.S."/>
        </authorList>
    </citation>
    <scope>NUCLEOTIDE SEQUENCE [LARGE SCALE GENOMIC DNA]</scope>
    <source>
        <strain evidence="6 7">DSM 103726</strain>
    </source>
</reference>
<organism evidence="6 7">
    <name type="scientific">Pseudokineococcus basanitobsidens</name>
    <dbReference type="NCBI Taxonomy" id="1926649"/>
    <lineage>
        <taxon>Bacteria</taxon>
        <taxon>Bacillati</taxon>
        <taxon>Actinomycetota</taxon>
        <taxon>Actinomycetes</taxon>
        <taxon>Kineosporiales</taxon>
        <taxon>Kineosporiaceae</taxon>
        <taxon>Pseudokineococcus</taxon>
    </lineage>
</organism>
<evidence type="ECO:0000313" key="7">
    <source>
        <dbReference type="Proteomes" id="UP001387100"/>
    </source>
</evidence>
<name>A0ABU8RHK2_9ACTN</name>
<evidence type="ECO:0000256" key="4">
    <source>
        <dbReference type="SAM" id="MobiDB-lite"/>
    </source>
</evidence>
<dbReference type="PANTHER" id="PTHR38011:SF7">
    <property type="entry name" value="2,5-DIAMINO-6-RIBOSYLAMINO-4(3H)-PYRIMIDINONE 5'-PHOSPHATE REDUCTASE"/>
    <property type="match status" value="1"/>
</dbReference>
<evidence type="ECO:0000313" key="6">
    <source>
        <dbReference type="EMBL" id="MEJ5944560.1"/>
    </source>
</evidence>
<feature type="compositionally biased region" description="Low complexity" evidence="4">
    <location>
        <begin position="9"/>
        <end position="19"/>
    </location>
</feature>
<dbReference type="InterPro" id="IPR024072">
    <property type="entry name" value="DHFR-like_dom_sf"/>
</dbReference>
<protein>
    <submittedName>
        <fullName evidence="6">Dihydrofolate reductase family protein</fullName>
    </submittedName>
</protein>
<dbReference type="RefSeq" id="WP_339573946.1">
    <property type="nucleotide sequence ID" value="NZ_JBBIAA010000003.1"/>
</dbReference>
<dbReference type="PANTHER" id="PTHR38011">
    <property type="entry name" value="DIHYDROFOLATE REDUCTASE FAMILY PROTEIN (AFU_ORTHOLOGUE AFUA_8G06820)"/>
    <property type="match status" value="1"/>
</dbReference>
<keyword evidence="3" id="KW-0560">Oxidoreductase</keyword>
<dbReference type="InterPro" id="IPR050765">
    <property type="entry name" value="Riboflavin_Biosynth_HTPR"/>
</dbReference>
<dbReference type="Gene3D" id="3.40.430.10">
    <property type="entry name" value="Dihydrofolate Reductase, subunit A"/>
    <property type="match status" value="1"/>
</dbReference>
<evidence type="ECO:0000256" key="3">
    <source>
        <dbReference type="ARBA" id="ARBA00023002"/>
    </source>
</evidence>
<dbReference type="SUPFAM" id="SSF53597">
    <property type="entry name" value="Dihydrofolate reductase-like"/>
    <property type="match status" value="1"/>
</dbReference>
<proteinExistence type="predicted"/>
<comment type="pathway">
    <text evidence="1">Cofactor biosynthesis; riboflavin biosynthesis.</text>
</comment>
<dbReference type="Pfam" id="PF01872">
    <property type="entry name" value="RibD_C"/>
    <property type="match status" value="1"/>
</dbReference>
<dbReference type="InterPro" id="IPR002734">
    <property type="entry name" value="RibDG_C"/>
</dbReference>
<dbReference type="EMBL" id="JBBIAA010000003">
    <property type="protein sequence ID" value="MEJ5944560.1"/>
    <property type="molecule type" value="Genomic_DNA"/>
</dbReference>
<comment type="caution">
    <text evidence="6">The sequence shown here is derived from an EMBL/GenBank/DDBJ whole genome shotgun (WGS) entry which is preliminary data.</text>
</comment>
<keyword evidence="2" id="KW-0521">NADP</keyword>
<keyword evidence="7" id="KW-1185">Reference proteome</keyword>
<feature type="domain" description="Bacterial bifunctional deaminase-reductase C-terminal" evidence="5">
    <location>
        <begin position="48"/>
        <end position="249"/>
    </location>
</feature>
<evidence type="ECO:0000256" key="2">
    <source>
        <dbReference type="ARBA" id="ARBA00022857"/>
    </source>
</evidence>
<evidence type="ECO:0000256" key="1">
    <source>
        <dbReference type="ARBA" id="ARBA00005104"/>
    </source>
</evidence>
<gene>
    <name evidence="6" type="ORF">WDZ17_04530</name>
</gene>
<feature type="region of interest" description="Disordered" evidence="4">
    <location>
        <begin position="1"/>
        <end position="44"/>
    </location>
</feature>
<dbReference type="Proteomes" id="UP001387100">
    <property type="component" value="Unassembled WGS sequence"/>
</dbReference>
<accession>A0ABU8RHK2</accession>
<sequence>MSDLHLLHPSSPGAPRRVPGGAGASDPEDDLAALYPHDLPTGGRPVRVRANLVTTVDGAGAGEDASSRSISGPADLRLLVLLRSLADVVLVGAGTARSESYGRVRVRPALAERRRHLGQGPAPALAVVTRTGRIPDALAEPPEGAGAVLALTCAAAGDAALDTLRSSLGEDAVLVAGSTDVDLRAAAQALADRGLVRVLCEGGPSLLRAVVAADLLDELCLTTSPLLVAGDGPRALVGPALERHLRLRSLLLAEEESTLLARWDVER</sequence>
<evidence type="ECO:0000259" key="5">
    <source>
        <dbReference type="Pfam" id="PF01872"/>
    </source>
</evidence>